<accession>S3IB92</accession>
<name>S3IB92_9HYPH</name>
<organism evidence="2 3">
    <name type="scientific">Rhizobium grahamii CCGE 502</name>
    <dbReference type="NCBI Taxonomy" id="990285"/>
    <lineage>
        <taxon>Bacteria</taxon>
        <taxon>Pseudomonadati</taxon>
        <taxon>Pseudomonadota</taxon>
        <taxon>Alphaproteobacteria</taxon>
        <taxon>Hyphomicrobiales</taxon>
        <taxon>Rhizobiaceae</taxon>
        <taxon>Rhizobium/Agrobacterium group</taxon>
        <taxon>Rhizobium</taxon>
    </lineage>
</organism>
<keyword evidence="1" id="KW-1133">Transmembrane helix</keyword>
<evidence type="ECO:0000256" key="1">
    <source>
        <dbReference type="SAM" id="Phobius"/>
    </source>
</evidence>
<dbReference type="EMBL" id="AEYE02000024">
    <property type="protein sequence ID" value="EPE96508.1"/>
    <property type="molecule type" value="Genomic_DNA"/>
</dbReference>
<dbReference type="STRING" id="990285.RGCCGE502_20210"/>
<dbReference type="Proteomes" id="UP000014411">
    <property type="component" value="Unassembled WGS sequence"/>
</dbReference>
<evidence type="ECO:0000313" key="3">
    <source>
        <dbReference type="Proteomes" id="UP000014411"/>
    </source>
</evidence>
<dbReference type="AlphaFoldDB" id="S3IB92"/>
<keyword evidence="1" id="KW-0812">Transmembrane</keyword>
<dbReference type="HOGENOM" id="CLU_2036150_0_0_5"/>
<reference evidence="2 3" key="1">
    <citation type="journal article" date="2012" name="J. Bacteriol.">
        <title>Genome sequence of Rhizobium grahamii CCGE502, a broad-host-range symbiont with low nodulation competitiveness in Phaseolus vulgaris.</title>
        <authorList>
            <person name="Althabegoiti M.J."/>
            <person name="Lozano L."/>
            <person name="Torres-Tejerizo G."/>
            <person name="Ormeno-Orrillo E."/>
            <person name="Rogel M.A."/>
            <person name="Gonzalez V."/>
            <person name="Martinez-Romero E."/>
        </authorList>
    </citation>
    <scope>NUCLEOTIDE SEQUENCE [LARGE SCALE GENOMIC DNA]</scope>
    <source>
        <strain evidence="2 3">CCGE 502</strain>
    </source>
</reference>
<evidence type="ECO:0000313" key="2">
    <source>
        <dbReference type="EMBL" id="EPE96508.1"/>
    </source>
</evidence>
<keyword evidence="3" id="KW-1185">Reference proteome</keyword>
<protein>
    <submittedName>
        <fullName evidence="2">Uncharacterized protein</fullName>
    </submittedName>
</protein>
<gene>
    <name evidence="2" type="ORF">RGCCGE502_20210</name>
</gene>
<keyword evidence="1" id="KW-0472">Membrane</keyword>
<sequence length="102" mass="11404">MVDTRTKGRSAKVALEQYFEELEEPAESDLGTDDDDVIPPDEALREVAWLRKEVGDLRARLAVMRGATNDNLQDVATRHPWFRITATVAGLVVLGAIISQRR</sequence>
<feature type="transmembrane region" description="Helical" evidence="1">
    <location>
        <begin position="81"/>
        <end position="99"/>
    </location>
</feature>
<proteinExistence type="predicted"/>
<comment type="caution">
    <text evidence="2">The sequence shown here is derived from an EMBL/GenBank/DDBJ whole genome shotgun (WGS) entry which is preliminary data.</text>
</comment>